<evidence type="ECO:0000313" key="2">
    <source>
        <dbReference type="Proteomes" id="UP000003704"/>
    </source>
</evidence>
<dbReference type="AlphaFoldDB" id="I8TDH2"/>
<protein>
    <recommendedName>
        <fullName evidence="3">IrrE N-terminal-like domain-containing protein</fullName>
    </recommendedName>
</protein>
<dbReference type="Proteomes" id="UP000003704">
    <property type="component" value="Unassembled WGS sequence"/>
</dbReference>
<comment type="caution">
    <text evidence="1">The sequence shown here is derived from an EMBL/GenBank/DDBJ whole genome shotgun (WGS) entry which is preliminary data.</text>
</comment>
<keyword evidence="2" id="KW-1185">Reference proteome</keyword>
<proteinExistence type="predicted"/>
<name>I8TDH2_9GAMM</name>
<reference evidence="1 2" key="1">
    <citation type="journal article" date="2012" name="J. Bacteriol.">
        <title>Genome Sequence of n-Alkane-Degrading Hydrocarboniphaga effusa Strain AP103T (ATCC BAA-332T).</title>
        <authorList>
            <person name="Chang H.K."/>
            <person name="Zylstra G.J."/>
            <person name="Chae J.C."/>
        </authorList>
    </citation>
    <scope>NUCLEOTIDE SEQUENCE [LARGE SCALE GENOMIC DNA]</scope>
    <source>
        <strain evidence="1 2">AP103</strain>
    </source>
</reference>
<sequence length="236" mass="25902">MFYSLARALSAATRVPYSPLPADPAQMRAELLAAGGTVTLPRLLTYLWNHGIPVAHYSDWPAPLSRPSGMAVDVDGRPVILMGSGRRENAWHAFYLAHEAGHIARGHLGQNELIVDGEEEGVGPAEDDQEREADVYALSVLGGPQAIATPAADIRGAELERNLRDLAREQQVDRGHLALRYGMDSRQWPLALMALQRIEPGSNAPVFINGDYAAPNLDWDRLSEERSEFVHRVLAL</sequence>
<evidence type="ECO:0000313" key="1">
    <source>
        <dbReference type="EMBL" id="EIT72010.1"/>
    </source>
</evidence>
<gene>
    <name evidence="1" type="ORF">WQQ_21470</name>
</gene>
<organism evidence="1 2">
    <name type="scientific">Hydrocarboniphaga effusa AP103</name>
    <dbReference type="NCBI Taxonomy" id="1172194"/>
    <lineage>
        <taxon>Bacteria</taxon>
        <taxon>Pseudomonadati</taxon>
        <taxon>Pseudomonadota</taxon>
        <taxon>Gammaproteobacteria</taxon>
        <taxon>Nevskiales</taxon>
        <taxon>Nevskiaceae</taxon>
        <taxon>Hydrocarboniphaga</taxon>
    </lineage>
</organism>
<accession>I8TDH2</accession>
<dbReference type="EMBL" id="AKGD01000001">
    <property type="protein sequence ID" value="EIT72010.1"/>
    <property type="molecule type" value="Genomic_DNA"/>
</dbReference>
<evidence type="ECO:0008006" key="3">
    <source>
        <dbReference type="Google" id="ProtNLM"/>
    </source>
</evidence>
<dbReference type="STRING" id="1172194.WQQ_21470"/>